<dbReference type="Proteomes" id="UP000345637">
    <property type="component" value="Unassembled WGS sequence"/>
</dbReference>
<sequence>MAERFKASEFRDSVGVLAEYAREAEQLDNDKNFYYQEAKTVLESLKTQASIIDTGEKLDYIVFKFGPDLKFRFELINKIKFVEGELRLYESTSFLKECLSDIYSYSFTFDSHNNFSDVEEVLDDSDFRKHFRTILLKLINQIIAGVNIHSREAYLPLAMEKLPCSEQNFRL</sequence>
<organism evidence="1 2">
    <name type="scientific">Raoultella planticola</name>
    <name type="common">Klebsiella planticola</name>
    <dbReference type="NCBI Taxonomy" id="575"/>
    <lineage>
        <taxon>Bacteria</taxon>
        <taxon>Pseudomonadati</taxon>
        <taxon>Pseudomonadota</taxon>
        <taxon>Gammaproteobacteria</taxon>
        <taxon>Enterobacterales</taxon>
        <taxon>Enterobacteriaceae</taxon>
        <taxon>Klebsiella/Raoultella group</taxon>
        <taxon>Raoultella</taxon>
    </lineage>
</organism>
<proteinExistence type="predicted"/>
<name>A0A485B4M1_RAOPL</name>
<reference evidence="1 2" key="1">
    <citation type="submission" date="2019-03" db="EMBL/GenBank/DDBJ databases">
        <authorList>
            <consortium name="Pathogen Informatics"/>
        </authorList>
    </citation>
    <scope>NUCLEOTIDE SEQUENCE [LARGE SCALE GENOMIC DNA]</scope>
    <source>
        <strain evidence="1 2">NCTC12998</strain>
    </source>
</reference>
<evidence type="ECO:0000313" key="1">
    <source>
        <dbReference type="EMBL" id="VFS67811.1"/>
    </source>
</evidence>
<dbReference type="AlphaFoldDB" id="A0A485B4M1"/>
<accession>A0A485B4M1</accession>
<dbReference type="EMBL" id="CAADJE010000023">
    <property type="protein sequence ID" value="VFS67811.1"/>
    <property type="molecule type" value="Genomic_DNA"/>
</dbReference>
<protein>
    <submittedName>
        <fullName evidence="1">Uncharacterized protein</fullName>
    </submittedName>
</protein>
<evidence type="ECO:0000313" key="2">
    <source>
        <dbReference type="Proteomes" id="UP000345637"/>
    </source>
</evidence>
<gene>
    <name evidence="1" type="ORF">NCTC12998_03425</name>
</gene>